<dbReference type="InParanoid" id="A0A3N4LEB3"/>
<dbReference type="SUPFAM" id="SSF54001">
    <property type="entry name" value="Cysteine proteinases"/>
    <property type="match status" value="1"/>
</dbReference>
<keyword evidence="6" id="KW-1185">Reference proteome</keyword>
<dbReference type="InterPro" id="IPR050164">
    <property type="entry name" value="Peptidase_C19"/>
</dbReference>
<dbReference type="Gene3D" id="3.90.70.10">
    <property type="entry name" value="Cysteine proteinases"/>
    <property type="match status" value="1"/>
</dbReference>
<dbReference type="PROSITE" id="PS00972">
    <property type="entry name" value="USP_1"/>
    <property type="match status" value="1"/>
</dbReference>
<evidence type="ECO:0000313" key="5">
    <source>
        <dbReference type="EMBL" id="RPB21046.1"/>
    </source>
</evidence>
<feature type="region of interest" description="Disordered" evidence="2">
    <location>
        <begin position="294"/>
        <end position="315"/>
    </location>
</feature>
<dbReference type="InterPro" id="IPR018200">
    <property type="entry name" value="USP_CS"/>
</dbReference>
<feature type="region of interest" description="Disordered" evidence="2">
    <location>
        <begin position="401"/>
        <end position="501"/>
    </location>
</feature>
<comment type="similarity">
    <text evidence="1">Belongs to the peptidase C19 family.</text>
</comment>
<dbReference type="STRING" id="1051890.A0A3N4LEB3"/>
<sequence>MPGDRKLTIVYAGAASLAAITLVYIFSPSFAIDSHNTSSSQRQKGVVGLVNTGNDCFINSTLQALAGLPELREYLIHRCRIAKESGAFSKKPFLSGALKDILDKLNEKPIRRKVISARTFLAVLEAIFNQRVSRAQQDAHEFLQIVAEKLAEEYYAMEKFNKEREKKKIEAEEASGSVQQLNGFQEKLESDLVGEYGMPLEGTFESEIECMKCHFKTKPVQSKFMVMTLSVPLKTSATLNDCIDGAFTTEYIDDFQCDKCRLQHAIGHYEAKLSTCKPREREEIQDSISRLQQALDNDPQSPPAGIPLPPSSPATRSRIAKRTCMSTYPAVFVIHLSRSIYEHSLASRKNVCKVSFPEYLSMGGLMDRRGYKLQCVVTHKGGHESGHYECFRRHDVWPAPFSTPHQRSPGGTIPGTPAISLTPSGTRNSISESNGSVSPITPISPSLSVPTQIGDDRPSSPASVRTVTSATPTGLEPPSPPPSSPTPSKVDCERKKKKVKKNNKWWRISDEKIKEAKTDDVLSQQKEVYLLFYERMREDR</sequence>
<dbReference type="InterPro" id="IPR001394">
    <property type="entry name" value="Peptidase_C19_UCH"/>
</dbReference>
<feature type="compositionally biased region" description="Pro residues" evidence="2">
    <location>
        <begin position="300"/>
        <end position="312"/>
    </location>
</feature>
<evidence type="ECO:0000256" key="3">
    <source>
        <dbReference type="SAM" id="Phobius"/>
    </source>
</evidence>
<dbReference type="EMBL" id="ML121564">
    <property type="protein sequence ID" value="RPB21046.1"/>
    <property type="molecule type" value="Genomic_DNA"/>
</dbReference>
<keyword evidence="1" id="KW-0788">Thiol protease</keyword>
<gene>
    <name evidence="5" type="ORF">L211DRAFT_791193</name>
</gene>
<dbReference type="GO" id="GO:0005829">
    <property type="term" value="C:cytosol"/>
    <property type="evidence" value="ECO:0007669"/>
    <property type="project" value="TreeGrafter"/>
</dbReference>
<accession>A0A3N4LEB3</accession>
<keyword evidence="1" id="KW-0378">Hydrolase</keyword>
<evidence type="ECO:0000259" key="4">
    <source>
        <dbReference type="PROSITE" id="PS50235"/>
    </source>
</evidence>
<keyword evidence="3" id="KW-0472">Membrane</keyword>
<evidence type="ECO:0000256" key="1">
    <source>
        <dbReference type="RuleBase" id="RU366025"/>
    </source>
</evidence>
<feature type="compositionally biased region" description="Pro residues" evidence="2">
    <location>
        <begin position="475"/>
        <end position="485"/>
    </location>
</feature>
<dbReference type="InterPro" id="IPR028889">
    <property type="entry name" value="USP"/>
</dbReference>
<name>A0A3N4LEB3_9PEZI</name>
<dbReference type="Proteomes" id="UP000267821">
    <property type="component" value="Unassembled WGS sequence"/>
</dbReference>
<comment type="catalytic activity">
    <reaction evidence="1">
        <text>Thiol-dependent hydrolysis of ester, thioester, amide, peptide and isopeptide bonds formed by the C-terminal Gly of ubiquitin (a 76-residue protein attached to proteins as an intracellular targeting signal).</text>
        <dbReference type="EC" id="3.4.19.12"/>
    </reaction>
</comment>
<dbReference type="Pfam" id="PF00443">
    <property type="entry name" value="UCH"/>
    <property type="match status" value="1"/>
</dbReference>
<dbReference type="PROSITE" id="PS50235">
    <property type="entry name" value="USP_3"/>
    <property type="match status" value="1"/>
</dbReference>
<dbReference type="PROSITE" id="PS00973">
    <property type="entry name" value="USP_2"/>
    <property type="match status" value="1"/>
</dbReference>
<keyword evidence="3" id="KW-0812">Transmembrane</keyword>
<dbReference type="PANTHER" id="PTHR24006:SF904">
    <property type="entry name" value="UBIQUITIN CARBOXYL-TERMINAL HYDROLASE 16"/>
    <property type="match status" value="1"/>
</dbReference>
<dbReference type="FunCoup" id="A0A3N4LEB3">
    <property type="interactions" value="32"/>
</dbReference>
<keyword evidence="1" id="KW-0645">Protease</keyword>
<feature type="compositionally biased region" description="Polar residues" evidence="2">
    <location>
        <begin position="460"/>
        <end position="472"/>
    </location>
</feature>
<evidence type="ECO:0000313" key="6">
    <source>
        <dbReference type="Proteomes" id="UP000267821"/>
    </source>
</evidence>
<dbReference type="GO" id="GO:0016579">
    <property type="term" value="P:protein deubiquitination"/>
    <property type="evidence" value="ECO:0007669"/>
    <property type="project" value="InterPro"/>
</dbReference>
<proteinExistence type="inferred from homology"/>
<dbReference type="GO" id="GO:0005634">
    <property type="term" value="C:nucleus"/>
    <property type="evidence" value="ECO:0007669"/>
    <property type="project" value="TreeGrafter"/>
</dbReference>
<reference evidence="5 6" key="1">
    <citation type="journal article" date="2018" name="Nat. Ecol. Evol.">
        <title>Pezizomycetes genomes reveal the molecular basis of ectomycorrhizal truffle lifestyle.</title>
        <authorList>
            <person name="Murat C."/>
            <person name="Payen T."/>
            <person name="Noel B."/>
            <person name="Kuo A."/>
            <person name="Morin E."/>
            <person name="Chen J."/>
            <person name="Kohler A."/>
            <person name="Krizsan K."/>
            <person name="Balestrini R."/>
            <person name="Da Silva C."/>
            <person name="Montanini B."/>
            <person name="Hainaut M."/>
            <person name="Levati E."/>
            <person name="Barry K.W."/>
            <person name="Belfiori B."/>
            <person name="Cichocki N."/>
            <person name="Clum A."/>
            <person name="Dockter R.B."/>
            <person name="Fauchery L."/>
            <person name="Guy J."/>
            <person name="Iotti M."/>
            <person name="Le Tacon F."/>
            <person name="Lindquist E.A."/>
            <person name="Lipzen A."/>
            <person name="Malagnac F."/>
            <person name="Mello A."/>
            <person name="Molinier V."/>
            <person name="Miyauchi S."/>
            <person name="Poulain J."/>
            <person name="Riccioni C."/>
            <person name="Rubini A."/>
            <person name="Sitrit Y."/>
            <person name="Splivallo R."/>
            <person name="Traeger S."/>
            <person name="Wang M."/>
            <person name="Zifcakova L."/>
            <person name="Wipf D."/>
            <person name="Zambonelli A."/>
            <person name="Paolocci F."/>
            <person name="Nowrousian M."/>
            <person name="Ottonello S."/>
            <person name="Baldrian P."/>
            <person name="Spatafora J.W."/>
            <person name="Henrissat B."/>
            <person name="Nagy L.G."/>
            <person name="Aury J.M."/>
            <person name="Wincker P."/>
            <person name="Grigoriev I.V."/>
            <person name="Bonfante P."/>
            <person name="Martin F.M."/>
        </authorList>
    </citation>
    <scope>NUCLEOTIDE SEQUENCE [LARGE SCALE GENOMIC DNA]</scope>
    <source>
        <strain evidence="5 6">ATCC MYA-4762</strain>
    </source>
</reference>
<dbReference type="OrthoDB" id="2248014at2759"/>
<dbReference type="EC" id="3.4.19.12" evidence="1"/>
<dbReference type="PANTHER" id="PTHR24006">
    <property type="entry name" value="UBIQUITIN CARBOXYL-TERMINAL HYDROLASE"/>
    <property type="match status" value="1"/>
</dbReference>
<keyword evidence="1" id="KW-0833">Ubl conjugation pathway</keyword>
<keyword evidence="3" id="KW-1133">Transmembrane helix</keyword>
<dbReference type="GO" id="GO:0004843">
    <property type="term" value="F:cysteine-type deubiquitinase activity"/>
    <property type="evidence" value="ECO:0007669"/>
    <property type="project" value="UniProtKB-UniRule"/>
</dbReference>
<dbReference type="GO" id="GO:0006508">
    <property type="term" value="P:proteolysis"/>
    <property type="evidence" value="ECO:0007669"/>
    <property type="project" value="UniProtKB-KW"/>
</dbReference>
<dbReference type="CDD" id="cd02662">
    <property type="entry name" value="Peptidase_C19F"/>
    <property type="match status" value="1"/>
</dbReference>
<feature type="domain" description="USP" evidence="4">
    <location>
        <begin position="47"/>
        <end position="536"/>
    </location>
</feature>
<dbReference type="InterPro" id="IPR038765">
    <property type="entry name" value="Papain-like_cys_pep_sf"/>
</dbReference>
<organism evidence="5 6">
    <name type="scientific">Terfezia boudieri ATCC MYA-4762</name>
    <dbReference type="NCBI Taxonomy" id="1051890"/>
    <lineage>
        <taxon>Eukaryota</taxon>
        <taxon>Fungi</taxon>
        <taxon>Dikarya</taxon>
        <taxon>Ascomycota</taxon>
        <taxon>Pezizomycotina</taxon>
        <taxon>Pezizomycetes</taxon>
        <taxon>Pezizales</taxon>
        <taxon>Pezizaceae</taxon>
        <taxon>Terfezia</taxon>
    </lineage>
</organism>
<dbReference type="AlphaFoldDB" id="A0A3N4LEB3"/>
<evidence type="ECO:0000256" key="2">
    <source>
        <dbReference type="SAM" id="MobiDB-lite"/>
    </source>
</evidence>
<protein>
    <recommendedName>
        <fullName evidence="1">Ubiquitin carboxyl-terminal hydrolase</fullName>
        <ecNumber evidence="1">3.4.19.12</ecNumber>
    </recommendedName>
</protein>
<feature type="transmembrane region" description="Helical" evidence="3">
    <location>
        <begin position="7"/>
        <end position="26"/>
    </location>
</feature>
<feature type="compositionally biased region" description="Polar residues" evidence="2">
    <location>
        <begin position="419"/>
        <end position="451"/>
    </location>
</feature>